<evidence type="ECO:0000313" key="2">
    <source>
        <dbReference type="EMBL" id="OBA26177.1"/>
    </source>
</evidence>
<feature type="transmembrane region" description="Helical" evidence="1">
    <location>
        <begin position="50"/>
        <end position="69"/>
    </location>
</feature>
<protein>
    <submittedName>
        <fullName evidence="2">Uncharacterized protein</fullName>
    </submittedName>
</protein>
<sequence>MDVKNIEMQRRKNILRENINYKKIGILILLFTYTVIPFIIYLLISTRKNVAVNRFIVMLILSIPVIIWLNRLITFISYRLVVVP</sequence>
<keyword evidence="3" id="KW-1185">Reference proteome</keyword>
<gene>
    <name evidence="2" type="ORF">HANVADRAFT_87815</name>
</gene>
<keyword evidence="1" id="KW-0472">Membrane</keyword>
<dbReference type="Proteomes" id="UP000092321">
    <property type="component" value="Unassembled WGS sequence"/>
</dbReference>
<evidence type="ECO:0000313" key="3">
    <source>
        <dbReference type="Proteomes" id="UP000092321"/>
    </source>
</evidence>
<name>A0A1B7TBU0_9ASCO</name>
<accession>A0A1B7TBU0</accession>
<organism evidence="2 3">
    <name type="scientific">Hanseniaspora valbyensis NRRL Y-1626</name>
    <dbReference type="NCBI Taxonomy" id="766949"/>
    <lineage>
        <taxon>Eukaryota</taxon>
        <taxon>Fungi</taxon>
        <taxon>Dikarya</taxon>
        <taxon>Ascomycota</taxon>
        <taxon>Saccharomycotina</taxon>
        <taxon>Saccharomycetes</taxon>
        <taxon>Saccharomycodales</taxon>
        <taxon>Saccharomycodaceae</taxon>
        <taxon>Hanseniaspora</taxon>
    </lineage>
</organism>
<feature type="transmembrane region" description="Helical" evidence="1">
    <location>
        <begin position="21"/>
        <end position="44"/>
    </location>
</feature>
<keyword evidence="1" id="KW-1133">Transmembrane helix</keyword>
<comment type="caution">
    <text evidence="2">The sequence shown here is derived from an EMBL/GenBank/DDBJ whole genome shotgun (WGS) entry which is preliminary data.</text>
</comment>
<evidence type="ECO:0000256" key="1">
    <source>
        <dbReference type="SAM" id="Phobius"/>
    </source>
</evidence>
<proteinExistence type="predicted"/>
<keyword evidence="1" id="KW-0812">Transmembrane</keyword>
<dbReference type="EMBL" id="LXPE01000022">
    <property type="protein sequence ID" value="OBA26177.1"/>
    <property type="molecule type" value="Genomic_DNA"/>
</dbReference>
<reference evidence="3" key="1">
    <citation type="journal article" date="2016" name="Proc. Natl. Acad. Sci. U.S.A.">
        <title>Comparative genomics of biotechnologically important yeasts.</title>
        <authorList>
            <person name="Riley R."/>
            <person name="Haridas S."/>
            <person name="Wolfe K.H."/>
            <person name="Lopes M.R."/>
            <person name="Hittinger C.T."/>
            <person name="Goeker M."/>
            <person name="Salamov A.A."/>
            <person name="Wisecaver J.H."/>
            <person name="Long T.M."/>
            <person name="Calvey C.H."/>
            <person name="Aerts A.L."/>
            <person name="Barry K.W."/>
            <person name="Choi C."/>
            <person name="Clum A."/>
            <person name="Coughlan A.Y."/>
            <person name="Deshpande S."/>
            <person name="Douglass A.P."/>
            <person name="Hanson S.J."/>
            <person name="Klenk H.-P."/>
            <person name="LaButti K.M."/>
            <person name="Lapidus A."/>
            <person name="Lindquist E.A."/>
            <person name="Lipzen A.M."/>
            <person name="Meier-Kolthoff J.P."/>
            <person name="Ohm R.A."/>
            <person name="Otillar R.P."/>
            <person name="Pangilinan J.L."/>
            <person name="Peng Y."/>
            <person name="Rokas A."/>
            <person name="Rosa C.A."/>
            <person name="Scheuner C."/>
            <person name="Sibirny A.A."/>
            <person name="Slot J.C."/>
            <person name="Stielow J.B."/>
            <person name="Sun H."/>
            <person name="Kurtzman C.P."/>
            <person name="Blackwell M."/>
            <person name="Grigoriev I.V."/>
            <person name="Jeffries T.W."/>
        </authorList>
    </citation>
    <scope>NUCLEOTIDE SEQUENCE [LARGE SCALE GENOMIC DNA]</scope>
    <source>
        <strain evidence="3">NRRL Y-1626</strain>
    </source>
</reference>
<dbReference type="AlphaFoldDB" id="A0A1B7TBU0"/>